<keyword evidence="1" id="KW-0328">Glycosyltransferase</keyword>
<dbReference type="STRING" id="487184.SAMN05216421_2561"/>
<dbReference type="PANTHER" id="PTHR34136:SF1">
    <property type="entry name" value="UDP-N-ACETYL-D-MANNOSAMINURONIC ACID TRANSFERASE"/>
    <property type="match status" value="1"/>
</dbReference>
<dbReference type="RefSeq" id="WP_093395370.1">
    <property type="nucleotide sequence ID" value="NZ_LT629736.1"/>
</dbReference>
<reference evidence="4" key="1">
    <citation type="submission" date="2016-10" db="EMBL/GenBank/DDBJ databases">
        <authorList>
            <person name="Varghese N."/>
            <person name="Submissions S."/>
        </authorList>
    </citation>
    <scope>NUCLEOTIDE SEQUENCE [LARGE SCALE GENOMIC DNA]</scope>
    <source>
        <strain evidence="4">NRRL B-51270</strain>
    </source>
</reference>
<dbReference type="AlphaFoldDB" id="A0A1H1WED2"/>
<evidence type="ECO:0000256" key="2">
    <source>
        <dbReference type="ARBA" id="ARBA00022679"/>
    </source>
</evidence>
<proteinExistence type="predicted"/>
<keyword evidence="4" id="KW-1185">Reference proteome</keyword>
<evidence type="ECO:0000313" key="4">
    <source>
        <dbReference type="Proteomes" id="UP000243207"/>
    </source>
</evidence>
<name>A0A1H1WED2_9GAMM</name>
<dbReference type="Pfam" id="PF03808">
    <property type="entry name" value="Glyco_tran_WecG"/>
    <property type="match status" value="1"/>
</dbReference>
<dbReference type="PANTHER" id="PTHR34136">
    <property type="match status" value="1"/>
</dbReference>
<organism evidence="3 4">
    <name type="scientific">Halopseudomonas xinjiangensis</name>
    <dbReference type="NCBI Taxonomy" id="487184"/>
    <lineage>
        <taxon>Bacteria</taxon>
        <taxon>Pseudomonadati</taxon>
        <taxon>Pseudomonadota</taxon>
        <taxon>Gammaproteobacteria</taxon>
        <taxon>Pseudomonadales</taxon>
        <taxon>Pseudomonadaceae</taxon>
        <taxon>Halopseudomonas</taxon>
    </lineage>
</organism>
<keyword evidence="2" id="KW-0808">Transferase</keyword>
<evidence type="ECO:0000256" key="1">
    <source>
        <dbReference type="ARBA" id="ARBA00022676"/>
    </source>
</evidence>
<evidence type="ECO:0000313" key="3">
    <source>
        <dbReference type="EMBL" id="SDS95493.1"/>
    </source>
</evidence>
<accession>A0A1H1WED2</accession>
<gene>
    <name evidence="3" type="ORF">SAMN05216421_2561</name>
</gene>
<dbReference type="EMBL" id="LT629736">
    <property type="protein sequence ID" value="SDS95493.1"/>
    <property type="molecule type" value="Genomic_DNA"/>
</dbReference>
<dbReference type="InterPro" id="IPR004629">
    <property type="entry name" value="WecG_TagA_CpsF"/>
</dbReference>
<dbReference type="OrthoDB" id="9808602at2"/>
<sequence>MKAFNIEFYTGSKDELIAEIIEASTGQYGYIVTPNVNHVVQLEHSAPLRNAYSSASHRICDSRVLLPFVRAFKVPLPEAIPGSTLTAELIEHADAEQWDVCIIGCEPASVARLKERYPGLRVHHYYPPMGFITDPDAVQTCVNFINQHPSRLIVYAVGCPTQEILALKVLEGGQATGVGLCVGGSLNFLSGAVPRAPAWVQHLALEWLHRVCTEPRRLGSRYARDAWRFLPIVMRHYRNTPNCLEGAKQ</sequence>
<dbReference type="CDD" id="cd06533">
    <property type="entry name" value="Glyco_transf_WecG_TagA"/>
    <property type="match status" value="1"/>
</dbReference>
<dbReference type="Proteomes" id="UP000243207">
    <property type="component" value="Chromosome I"/>
</dbReference>
<dbReference type="NCBIfam" id="TIGR00696">
    <property type="entry name" value="wecG_tagA_cpsF"/>
    <property type="match status" value="1"/>
</dbReference>
<dbReference type="GO" id="GO:0016758">
    <property type="term" value="F:hexosyltransferase activity"/>
    <property type="evidence" value="ECO:0007669"/>
    <property type="project" value="TreeGrafter"/>
</dbReference>
<protein>
    <submittedName>
        <fullName evidence="3">Polymer biosynthesis protein, WecB/TagA/CpsF family</fullName>
    </submittedName>
</protein>